<dbReference type="GO" id="GO:0000287">
    <property type="term" value="F:magnesium ion binding"/>
    <property type="evidence" value="ECO:0007669"/>
    <property type="project" value="UniProtKB-UniRule"/>
</dbReference>
<feature type="binding site" evidence="11">
    <location>
        <position position="112"/>
    </location>
    <ligand>
        <name>FMN</name>
        <dbReference type="ChEBI" id="CHEBI:58210"/>
    </ligand>
</feature>
<keyword evidence="7 11" id="KW-0521">NADP</keyword>
<dbReference type="GO" id="GO:0016491">
    <property type="term" value="F:oxidoreductase activity"/>
    <property type="evidence" value="ECO:0007669"/>
    <property type="project" value="InterPro"/>
</dbReference>
<dbReference type="InterPro" id="IPR011179">
    <property type="entry name" value="IPdP_isomerase"/>
</dbReference>
<comment type="similarity">
    <text evidence="11">Belongs to the IPP isomerase type 2 family.</text>
</comment>
<evidence type="ECO:0000313" key="14">
    <source>
        <dbReference type="EMBL" id="VEG75587.1"/>
    </source>
</evidence>
<dbReference type="GO" id="GO:0005737">
    <property type="term" value="C:cytoplasm"/>
    <property type="evidence" value="ECO:0007669"/>
    <property type="project" value="UniProtKB-SubCell"/>
</dbReference>
<evidence type="ECO:0000256" key="5">
    <source>
        <dbReference type="ARBA" id="ARBA00022723"/>
    </source>
</evidence>
<evidence type="ECO:0000313" key="15">
    <source>
        <dbReference type="Proteomes" id="UP000276899"/>
    </source>
</evidence>
<comment type="catalytic activity">
    <reaction evidence="11">
        <text>isopentenyl diphosphate = dimethylallyl diphosphate</text>
        <dbReference type="Rhea" id="RHEA:23284"/>
        <dbReference type="ChEBI" id="CHEBI:57623"/>
        <dbReference type="ChEBI" id="CHEBI:128769"/>
        <dbReference type="EC" id="5.3.3.2"/>
    </reaction>
</comment>
<feature type="binding site" evidence="11">
    <location>
        <position position="171"/>
    </location>
    <ligand>
        <name>substrate</name>
    </ligand>
</feature>
<comment type="subunit">
    <text evidence="10 11">Homooctamer. Dimer of tetramers.</text>
</comment>
<feature type="binding site" evidence="11">
    <location>
        <begin position="325"/>
        <end position="326"/>
    </location>
    <ligand>
        <name>FMN</name>
        <dbReference type="ChEBI" id="CHEBI:58210"/>
    </ligand>
</feature>
<evidence type="ECO:0000256" key="2">
    <source>
        <dbReference type="ARBA" id="ARBA00022490"/>
    </source>
</evidence>
<evidence type="ECO:0000256" key="8">
    <source>
        <dbReference type="ARBA" id="ARBA00023229"/>
    </source>
</evidence>
<dbReference type="InterPro" id="IPR013785">
    <property type="entry name" value="Aldolase_TIM"/>
</dbReference>
<dbReference type="Gene3D" id="3.20.20.70">
    <property type="entry name" value="Aldolase class I"/>
    <property type="match status" value="1"/>
</dbReference>
<evidence type="ECO:0000256" key="11">
    <source>
        <dbReference type="HAMAP-Rule" id="MF_00354"/>
    </source>
</evidence>
<dbReference type="GO" id="GO:0010181">
    <property type="term" value="F:FMN binding"/>
    <property type="evidence" value="ECO:0007669"/>
    <property type="project" value="UniProtKB-UniRule"/>
</dbReference>
<keyword evidence="9 11" id="KW-0413">Isomerase</keyword>
<comment type="caution">
    <text evidence="11">Lacks conserved residue(s) required for the propagation of feature annotation.</text>
</comment>
<dbReference type="PIRSF" id="PIRSF003314">
    <property type="entry name" value="IPP_isomerase"/>
    <property type="match status" value="1"/>
</dbReference>
<keyword evidence="15" id="KW-1185">Reference proteome</keyword>
<comment type="subcellular location">
    <subcellularLocation>
        <location evidence="11">Cytoplasm</location>
    </subcellularLocation>
</comment>
<dbReference type="EMBL" id="LR134363">
    <property type="protein sequence ID" value="VEG75587.1"/>
    <property type="molecule type" value="Genomic_DNA"/>
</dbReference>
<evidence type="ECO:0000256" key="3">
    <source>
        <dbReference type="ARBA" id="ARBA00022630"/>
    </source>
</evidence>
<dbReference type="InterPro" id="IPR000262">
    <property type="entry name" value="FMN-dep_DH"/>
</dbReference>
<feature type="binding site" evidence="11">
    <location>
        <position position="233"/>
    </location>
    <ligand>
        <name>FMN</name>
        <dbReference type="ChEBI" id="CHEBI:58210"/>
    </ligand>
</feature>
<proteinExistence type="inferred from homology"/>
<evidence type="ECO:0000256" key="4">
    <source>
        <dbReference type="ARBA" id="ARBA00022643"/>
    </source>
</evidence>
<feature type="binding site" evidence="11">
    <location>
        <begin position="112"/>
        <end position="114"/>
    </location>
    <ligand>
        <name>substrate</name>
    </ligand>
</feature>
<feature type="binding site" evidence="11">
    <location>
        <begin position="82"/>
        <end position="84"/>
    </location>
    <ligand>
        <name>FMN</name>
        <dbReference type="ChEBI" id="CHEBI:58210"/>
    </ligand>
</feature>
<gene>
    <name evidence="11 14" type="primary">fni</name>
    <name evidence="14" type="ORF">NCTC11923_02259</name>
</gene>
<comment type="function">
    <text evidence="11">Involved in the biosynthesis of isoprenoids. Catalyzes the 1,3-allylic rearrangement of the homoallylic substrate isopentenyl (IPP) to its allylic isomer, dimethylallyl diphosphate (DMAPP).</text>
</comment>
<dbReference type="GO" id="GO:0008299">
    <property type="term" value="P:isoprenoid biosynthetic process"/>
    <property type="evidence" value="ECO:0007669"/>
    <property type="project" value="UniProtKB-UniRule"/>
</dbReference>
<dbReference type="GO" id="GO:0004452">
    <property type="term" value="F:isopentenyl-diphosphate delta-isomerase activity"/>
    <property type="evidence" value="ECO:0007669"/>
    <property type="project" value="UniProtKB-UniRule"/>
</dbReference>
<keyword evidence="8 11" id="KW-0414">Isoprene biosynthesis</keyword>
<evidence type="ECO:0000256" key="6">
    <source>
        <dbReference type="ARBA" id="ARBA00022842"/>
    </source>
</evidence>
<dbReference type="Proteomes" id="UP000276899">
    <property type="component" value="Chromosome"/>
</dbReference>
<accession>A0A3S4WI94</accession>
<dbReference type="PANTHER" id="PTHR43665:SF1">
    <property type="entry name" value="ISOPENTENYL-DIPHOSPHATE DELTA-ISOMERASE"/>
    <property type="match status" value="1"/>
</dbReference>
<keyword evidence="6 11" id="KW-0460">Magnesium</keyword>
<reference evidence="14 15" key="1">
    <citation type="submission" date="2018-12" db="EMBL/GenBank/DDBJ databases">
        <authorList>
            <consortium name="Pathogen Informatics"/>
        </authorList>
    </citation>
    <scope>NUCLEOTIDE SEQUENCE [LARGE SCALE GENOMIC DNA]</scope>
    <source>
        <strain evidence="14 15">NCTC11923</strain>
    </source>
</reference>
<keyword evidence="5 11" id="KW-0479">Metal-binding</keyword>
<evidence type="ECO:0000256" key="1">
    <source>
        <dbReference type="ARBA" id="ARBA00001917"/>
    </source>
</evidence>
<keyword evidence="2 11" id="KW-0963">Cytoplasm</keyword>
<feature type="region of interest" description="Disordered" evidence="12">
    <location>
        <begin position="1"/>
        <end position="26"/>
    </location>
</feature>
<dbReference type="Pfam" id="PF01070">
    <property type="entry name" value="FMN_dh"/>
    <property type="match status" value="1"/>
</dbReference>
<dbReference type="GO" id="GO:0070402">
    <property type="term" value="F:NADPH binding"/>
    <property type="evidence" value="ECO:0007669"/>
    <property type="project" value="UniProtKB-UniRule"/>
</dbReference>
<dbReference type="SUPFAM" id="SSF51395">
    <property type="entry name" value="FMN-linked oxidoreductases"/>
    <property type="match status" value="1"/>
</dbReference>
<feature type="binding site" evidence="11">
    <location>
        <position position="172"/>
    </location>
    <ligand>
        <name>Mg(2+)</name>
        <dbReference type="ChEBI" id="CHEBI:18420"/>
    </ligand>
</feature>
<dbReference type="KEGG" id="asla:NCTC11923_02259"/>
<name>A0A3S4WI94_9ACTO</name>
<feature type="binding site" evidence="11">
    <location>
        <position position="141"/>
    </location>
    <ligand>
        <name>FMN</name>
        <dbReference type="ChEBI" id="CHEBI:58210"/>
    </ligand>
</feature>
<dbReference type="EC" id="5.3.3.2" evidence="11"/>
<evidence type="ECO:0000256" key="7">
    <source>
        <dbReference type="ARBA" id="ARBA00022857"/>
    </source>
</evidence>
<feature type="binding site" evidence="11">
    <location>
        <begin position="25"/>
        <end position="26"/>
    </location>
    <ligand>
        <name>substrate</name>
    </ligand>
</feature>
<feature type="binding site" evidence="11">
    <location>
        <begin position="304"/>
        <end position="306"/>
    </location>
    <ligand>
        <name>FMN</name>
        <dbReference type="ChEBI" id="CHEBI:58210"/>
    </ligand>
</feature>
<dbReference type="PANTHER" id="PTHR43665">
    <property type="entry name" value="ISOPENTENYL-DIPHOSPHATE DELTA-ISOMERASE"/>
    <property type="match status" value="1"/>
</dbReference>
<comment type="cofactor">
    <cofactor evidence="11">
        <name>Mg(2+)</name>
        <dbReference type="ChEBI" id="CHEBI:18420"/>
    </cofactor>
</comment>
<evidence type="ECO:0000256" key="9">
    <source>
        <dbReference type="ARBA" id="ARBA00023235"/>
    </source>
</evidence>
<comment type="cofactor">
    <cofactor evidence="1 11">
        <name>FMN</name>
        <dbReference type="ChEBI" id="CHEBI:58210"/>
    </cofactor>
</comment>
<comment type="cofactor">
    <cofactor evidence="11">
        <name>NADPH</name>
        <dbReference type="ChEBI" id="CHEBI:57783"/>
    </cofactor>
</comment>
<keyword evidence="4 11" id="KW-0288">FMN</keyword>
<feature type="region of interest" description="Disordered" evidence="12">
    <location>
        <begin position="271"/>
        <end position="291"/>
    </location>
</feature>
<protein>
    <recommendedName>
        <fullName evidence="11">Isopentenyl-diphosphate delta-isomerase</fullName>
        <shortName evidence="11">IPP isomerase</shortName>
        <ecNumber evidence="11">5.3.3.2</ecNumber>
    </recommendedName>
    <alternativeName>
        <fullName evidence="11">Isopentenyl diphosphate:dimethylallyl diphosphate isomerase</fullName>
    </alternativeName>
    <alternativeName>
        <fullName evidence="11">Isopentenyl pyrophosphate isomerase</fullName>
    </alternativeName>
    <alternativeName>
        <fullName evidence="11">Type 2 isopentenyl diphosphate isomerase</fullName>
        <shortName evidence="11">IDI-2</shortName>
    </alternativeName>
</protein>
<keyword evidence="3 11" id="KW-0285">Flavoprotein</keyword>
<dbReference type="HAMAP" id="MF_00354">
    <property type="entry name" value="Idi_2"/>
    <property type="match status" value="1"/>
</dbReference>
<sequence>MSAQSSAPRLPVGAGGSHQAARASRKDEHLDLALRLHGQDRPNAFDDVAFMHHALAATAATQVDPSATVCGAQWAEPFYINAMTGGTRNTMRINSELAGAAAEAGVAVACGSQHIALDDPERAESFRIIRRRAPRAFILANVGPTMDPAQAVRAVEMLEANALQIHLNAAQELVMPEGDRDLRDWAQRIDAIVKAVPVPVVVKEVGFGISARTMASLSRLGASAVDVAGTGGTDFIAIENERRPDHSYSYLTGWGQSTVLCLLESLCAEPAARRPGGDSARGTERPVGQTDEHGAQLEVLASGGVRHPLDVVRALALGARAVGVSGHFLRTLSRSGPEGLRHELALWSEQVRTLMTLLGAADIAALRRTDLLVTGRTAEQARLLGVDLPALARRSTCSG</sequence>
<dbReference type="STRING" id="1278298.GCA_000428685_01203"/>
<evidence type="ECO:0000256" key="12">
    <source>
        <dbReference type="SAM" id="MobiDB-lite"/>
    </source>
</evidence>
<evidence type="ECO:0000259" key="13">
    <source>
        <dbReference type="Pfam" id="PF01070"/>
    </source>
</evidence>
<feature type="domain" description="FMN-dependent dehydrogenase" evidence="13">
    <location>
        <begin position="292"/>
        <end position="369"/>
    </location>
</feature>
<dbReference type="RefSeq" id="WP_034514755.1">
    <property type="nucleotide sequence ID" value="NZ_CBCRWE010000001.1"/>
</dbReference>
<dbReference type="AlphaFoldDB" id="A0A3S4WI94"/>
<organism evidence="14 15">
    <name type="scientific">Actinomyces slackii</name>
    <dbReference type="NCBI Taxonomy" id="52774"/>
    <lineage>
        <taxon>Bacteria</taxon>
        <taxon>Bacillati</taxon>
        <taxon>Actinomycetota</taxon>
        <taxon>Actinomycetes</taxon>
        <taxon>Actinomycetales</taxon>
        <taxon>Actinomycetaceae</taxon>
        <taxon>Actinomyces</taxon>
    </lineage>
</organism>
<evidence type="ECO:0000256" key="10">
    <source>
        <dbReference type="ARBA" id="ARBA00025810"/>
    </source>
</evidence>
<feature type="binding site" evidence="11">
    <location>
        <position position="203"/>
    </location>
    <ligand>
        <name>FMN</name>
        <dbReference type="ChEBI" id="CHEBI:58210"/>
    </ligand>
</feature>